<dbReference type="InterPro" id="IPR012349">
    <property type="entry name" value="Split_barrel_FMN-bd"/>
</dbReference>
<sequence>MFRLFKVKAKKTLPAVAPVTLLPGSEGEHCLQQKYGTTQRALRFYDKQVLNYLSPVMKDFISRQEVLFIATSDKHGDCDCSFRFGRPGFVRSLNDNYLVYPEYRGNGVMASQGNISENPHIGMIFVDFFSSTVGLHVNGKARIVEHEDLLKFRKDLPQDVIAEMDTEGKHRPERWIMVEIEEAYIHCSKHIPLLKKAEKDIDWGTDNDALKRSDFFALHDISLYQRIGGEAAIQAINEAVTRKLLLDDKLDPVLDEINLQTLLDRQKHFLKTAFGAYGAEKDFPQNLREFYRQQINVRMNDKQMDMVIGHLKKALVDLDVPEHEVAKLMTNLEREAKA</sequence>
<dbReference type="SUPFAM" id="SSF46458">
    <property type="entry name" value="Globin-like"/>
    <property type="match status" value="1"/>
</dbReference>
<dbReference type="Gene3D" id="2.30.110.10">
    <property type="entry name" value="Electron Transport, Fmn-binding Protein, Chain A"/>
    <property type="match status" value="1"/>
</dbReference>
<dbReference type="InterPro" id="IPR009050">
    <property type="entry name" value="Globin-like_sf"/>
</dbReference>
<dbReference type="Pfam" id="PF01152">
    <property type="entry name" value="Bac_globin"/>
    <property type="match status" value="1"/>
</dbReference>
<protein>
    <recommendedName>
        <fullName evidence="5">Pyridoxamine 5'-phosphate oxidase N-terminal domain-containing protein</fullName>
    </recommendedName>
</protein>
<evidence type="ECO:0000313" key="6">
    <source>
        <dbReference type="EMBL" id="SJM92916.1"/>
    </source>
</evidence>
<keyword evidence="7" id="KW-1185">Reference proteome</keyword>
<dbReference type="InterPro" id="IPR012292">
    <property type="entry name" value="Globin/Proto"/>
</dbReference>
<dbReference type="AlphaFoldDB" id="A0A1R4H9Q7"/>
<dbReference type="EMBL" id="FUKJ01000223">
    <property type="protein sequence ID" value="SJM92916.1"/>
    <property type="molecule type" value="Genomic_DNA"/>
</dbReference>
<dbReference type="PANTHER" id="PTHR42815">
    <property type="entry name" value="FAD-BINDING, PUTATIVE (AFU_ORTHOLOGUE AFUA_6G07600)-RELATED"/>
    <property type="match status" value="1"/>
</dbReference>
<evidence type="ECO:0000256" key="4">
    <source>
        <dbReference type="ARBA" id="ARBA00023004"/>
    </source>
</evidence>
<reference evidence="7" key="1">
    <citation type="submission" date="2017-02" db="EMBL/GenBank/DDBJ databases">
        <authorList>
            <person name="Daims H."/>
        </authorList>
    </citation>
    <scope>NUCLEOTIDE SEQUENCE [LARGE SCALE GENOMIC DNA]</scope>
</reference>
<dbReference type="GO" id="GO:0019825">
    <property type="term" value="F:oxygen binding"/>
    <property type="evidence" value="ECO:0007669"/>
    <property type="project" value="InterPro"/>
</dbReference>
<dbReference type="PANTHER" id="PTHR42815:SF2">
    <property type="entry name" value="FAD-BINDING, PUTATIVE (AFU_ORTHOLOGUE AFUA_6G07600)-RELATED"/>
    <property type="match status" value="1"/>
</dbReference>
<dbReference type="Proteomes" id="UP000195442">
    <property type="component" value="Unassembled WGS sequence"/>
</dbReference>
<dbReference type="GO" id="GO:0020037">
    <property type="term" value="F:heme binding"/>
    <property type="evidence" value="ECO:0007669"/>
    <property type="project" value="InterPro"/>
</dbReference>
<dbReference type="Pfam" id="PF01243">
    <property type="entry name" value="PNPOx_N"/>
    <property type="match status" value="1"/>
</dbReference>
<keyword evidence="2" id="KW-0349">Heme</keyword>
<dbReference type="Gene3D" id="1.10.490.10">
    <property type="entry name" value="Globins"/>
    <property type="match status" value="1"/>
</dbReference>
<organism evidence="6 7">
    <name type="scientific">Crenothrix polyspora</name>
    <dbReference type="NCBI Taxonomy" id="360316"/>
    <lineage>
        <taxon>Bacteria</taxon>
        <taxon>Pseudomonadati</taxon>
        <taxon>Pseudomonadota</taxon>
        <taxon>Gammaproteobacteria</taxon>
        <taxon>Methylococcales</taxon>
        <taxon>Crenotrichaceae</taxon>
        <taxon>Crenothrix</taxon>
    </lineage>
</organism>
<evidence type="ECO:0000256" key="1">
    <source>
        <dbReference type="ARBA" id="ARBA00022448"/>
    </source>
</evidence>
<dbReference type="InterPro" id="IPR011576">
    <property type="entry name" value="Pyridox_Oxase_N"/>
</dbReference>
<evidence type="ECO:0000259" key="5">
    <source>
        <dbReference type="Pfam" id="PF01243"/>
    </source>
</evidence>
<dbReference type="RefSeq" id="WP_087147167.1">
    <property type="nucleotide sequence ID" value="NZ_FUKJ01000223.1"/>
</dbReference>
<keyword evidence="4" id="KW-0408">Iron</keyword>
<keyword evidence="3" id="KW-0479">Metal-binding</keyword>
<keyword evidence="1" id="KW-0813">Transport</keyword>
<evidence type="ECO:0000313" key="7">
    <source>
        <dbReference type="Proteomes" id="UP000195442"/>
    </source>
</evidence>
<proteinExistence type="predicted"/>
<gene>
    <name evidence="6" type="ORF">CRENPOLYSF2_30005</name>
</gene>
<dbReference type="GO" id="GO:0046872">
    <property type="term" value="F:metal ion binding"/>
    <property type="evidence" value="ECO:0007669"/>
    <property type="project" value="UniProtKB-KW"/>
</dbReference>
<name>A0A1R4H9Q7_9GAMM</name>
<dbReference type="SUPFAM" id="SSF50475">
    <property type="entry name" value="FMN-binding split barrel"/>
    <property type="match status" value="1"/>
</dbReference>
<feature type="domain" description="Pyridoxamine 5'-phosphate oxidase N-terminal" evidence="5">
    <location>
        <begin position="55"/>
        <end position="187"/>
    </location>
</feature>
<accession>A0A1R4H9Q7</accession>
<evidence type="ECO:0000256" key="3">
    <source>
        <dbReference type="ARBA" id="ARBA00022723"/>
    </source>
</evidence>
<evidence type="ECO:0000256" key="2">
    <source>
        <dbReference type="ARBA" id="ARBA00022617"/>
    </source>
</evidence>
<dbReference type="InterPro" id="IPR001486">
    <property type="entry name" value="Hemoglobin_trunc"/>
</dbReference>